<keyword evidence="5" id="KW-1185">Reference proteome</keyword>
<dbReference type="RefSeq" id="WP_172111512.1">
    <property type="nucleotide sequence ID" value="NZ_JABFDN010000004.1"/>
</dbReference>
<dbReference type="InterPro" id="IPR000873">
    <property type="entry name" value="AMP-dep_synth/lig_dom"/>
</dbReference>
<dbReference type="PROSITE" id="PS00455">
    <property type="entry name" value="AMP_BINDING"/>
    <property type="match status" value="1"/>
</dbReference>
<comment type="similarity">
    <text evidence="1">Belongs to the ATP-dependent AMP-binding enzyme family.</text>
</comment>
<sequence length="633" mass="68781">MTAQTRTSTQGGTDNTARSASVHPLRAISFNDPVVNVERRDDGTIYLRPTRPLGDFPRRITDRLHHFAKEAPERVFMAERVGPEGWRELSYGTLLAASRHIASGLLARGLSPDRPVMILSGNSIDHALVAFGSLYAGVPFCPVSPAYSLVSRDYGKLAYLMKLLTPGLVFVDDADKFADALVANVPEGTEIVASFGAVPGRKITMLADLIASPLFPGLDAINDKIGPDTIAKFLLTSGSTGNPKAVINTQRMICANQVMIRETLAFLKDEPPVIIDWLPWNHTFGGNHNIGLTLFNGGSMYLDQGKPVPGGIEETVRNLREISPTVYFNVPKGYESLLPYFREDPGLRKTFFKRLHAMFFSGAALAPHVWNELDELSVAETGYRVPMLTGLGSTETAPFFMSVNPRTSRSGHVGLPVPGNEAKLVPNNGKMEVRAKGPNVTPGYWRLPEVSAAAFDSEGYYQMGDALKPVDPNDFNAGFDFDGRVAEDFKLASGTWVSVGPLRARFVAACAPLARDVIIAGINRDEIAAIVVLDLDGCRLINATLPFDDLAATAADPLIREAFRERFTKFLATATGSSTRIARAVLLGLPLSIDKGEVTDKGSINQRAVLENRKDLIERIYAAAPDDDVILAR</sequence>
<dbReference type="PANTHER" id="PTHR43201:SF8">
    <property type="entry name" value="ACYL-COA SYNTHETASE FAMILY MEMBER 3"/>
    <property type="match status" value="1"/>
</dbReference>
<name>A0ABX2CDY1_9BRAD</name>
<feature type="region of interest" description="Disordered" evidence="2">
    <location>
        <begin position="1"/>
        <end position="23"/>
    </location>
</feature>
<dbReference type="Pfam" id="PF00501">
    <property type="entry name" value="AMP-binding"/>
    <property type="match status" value="1"/>
</dbReference>
<dbReference type="InterPro" id="IPR042099">
    <property type="entry name" value="ANL_N_sf"/>
</dbReference>
<dbReference type="SUPFAM" id="SSF56801">
    <property type="entry name" value="Acetyl-CoA synthetase-like"/>
    <property type="match status" value="1"/>
</dbReference>
<evidence type="ECO:0000256" key="2">
    <source>
        <dbReference type="SAM" id="MobiDB-lite"/>
    </source>
</evidence>
<evidence type="ECO:0000256" key="1">
    <source>
        <dbReference type="ARBA" id="ARBA00006432"/>
    </source>
</evidence>
<dbReference type="Proteomes" id="UP000886476">
    <property type="component" value="Unassembled WGS sequence"/>
</dbReference>
<feature type="compositionally biased region" description="Polar residues" evidence="2">
    <location>
        <begin position="1"/>
        <end position="19"/>
    </location>
</feature>
<accession>A0ABX2CDY1</accession>
<dbReference type="PANTHER" id="PTHR43201">
    <property type="entry name" value="ACYL-COA SYNTHETASE"/>
    <property type="match status" value="1"/>
</dbReference>
<feature type="domain" description="AMP-dependent synthetase/ligase" evidence="3">
    <location>
        <begin position="65"/>
        <end position="445"/>
    </location>
</feature>
<dbReference type="CDD" id="cd05921">
    <property type="entry name" value="FCS"/>
    <property type="match status" value="1"/>
</dbReference>
<organism evidence="4 5">
    <name type="scientific">Bradyrhizobium aeschynomenes</name>
    <dbReference type="NCBI Taxonomy" id="2734909"/>
    <lineage>
        <taxon>Bacteria</taxon>
        <taxon>Pseudomonadati</taxon>
        <taxon>Pseudomonadota</taxon>
        <taxon>Alphaproteobacteria</taxon>
        <taxon>Hyphomicrobiales</taxon>
        <taxon>Nitrobacteraceae</taxon>
        <taxon>Bradyrhizobium</taxon>
    </lineage>
</organism>
<evidence type="ECO:0000313" key="4">
    <source>
        <dbReference type="EMBL" id="NPU66438.1"/>
    </source>
</evidence>
<proteinExistence type="inferred from homology"/>
<evidence type="ECO:0000313" key="5">
    <source>
        <dbReference type="Proteomes" id="UP000886476"/>
    </source>
</evidence>
<dbReference type="Gene3D" id="3.40.50.12780">
    <property type="entry name" value="N-terminal domain of ligase-like"/>
    <property type="match status" value="1"/>
</dbReference>
<dbReference type="InterPro" id="IPR020845">
    <property type="entry name" value="AMP-binding_CS"/>
</dbReference>
<comment type="caution">
    <text evidence="4">The sequence shown here is derived from an EMBL/GenBank/DDBJ whole genome shotgun (WGS) entry which is preliminary data.</text>
</comment>
<evidence type="ECO:0000259" key="3">
    <source>
        <dbReference type="Pfam" id="PF00501"/>
    </source>
</evidence>
<dbReference type="EMBL" id="JABFDN010000004">
    <property type="protein sequence ID" value="NPU66438.1"/>
    <property type="molecule type" value="Genomic_DNA"/>
</dbReference>
<gene>
    <name evidence="4" type="ORF">HL667_15655</name>
</gene>
<protein>
    <submittedName>
        <fullName evidence="4">Feruloyl-CoA synthase</fullName>
    </submittedName>
</protein>
<reference evidence="4" key="1">
    <citation type="submission" date="2020-05" db="EMBL/GenBank/DDBJ databases">
        <title>Nod-independent and nitrogen-fixing Bradyrhizobium aeschynomene sp. nov. isolated from nodules of Aeschynomene indica.</title>
        <authorList>
            <person name="Zhang Z."/>
        </authorList>
    </citation>
    <scope>NUCLEOTIDE SEQUENCE</scope>
    <source>
        <strain evidence="4">83012</strain>
    </source>
</reference>